<name>A0A3L6FP74_MAIZE</name>
<evidence type="ECO:0000313" key="1">
    <source>
        <dbReference type="EMBL" id="PWZ34793.1"/>
    </source>
</evidence>
<dbReference type="EMBL" id="NCVQ01000004">
    <property type="protein sequence ID" value="PWZ34793.1"/>
    <property type="molecule type" value="Genomic_DNA"/>
</dbReference>
<comment type="caution">
    <text evidence="1">The sequence shown here is derived from an EMBL/GenBank/DDBJ whole genome shotgun (WGS) entry which is preliminary data.</text>
</comment>
<proteinExistence type="predicted"/>
<dbReference type="AlphaFoldDB" id="A0A3L6FP74"/>
<gene>
    <name evidence="1" type="ORF">Zm00014a_020042</name>
</gene>
<organism evidence="1 2">
    <name type="scientific">Zea mays</name>
    <name type="common">Maize</name>
    <dbReference type="NCBI Taxonomy" id="4577"/>
    <lineage>
        <taxon>Eukaryota</taxon>
        <taxon>Viridiplantae</taxon>
        <taxon>Streptophyta</taxon>
        <taxon>Embryophyta</taxon>
        <taxon>Tracheophyta</taxon>
        <taxon>Spermatophyta</taxon>
        <taxon>Magnoliopsida</taxon>
        <taxon>Liliopsida</taxon>
        <taxon>Poales</taxon>
        <taxon>Poaceae</taxon>
        <taxon>PACMAD clade</taxon>
        <taxon>Panicoideae</taxon>
        <taxon>Andropogonodae</taxon>
        <taxon>Andropogoneae</taxon>
        <taxon>Tripsacinae</taxon>
        <taxon>Zea</taxon>
    </lineage>
</organism>
<evidence type="ECO:0000313" key="2">
    <source>
        <dbReference type="Proteomes" id="UP000251960"/>
    </source>
</evidence>
<dbReference type="Proteomes" id="UP000251960">
    <property type="component" value="Chromosome 3"/>
</dbReference>
<sequence length="20" mass="2368">MVLYTLRCLATHLKSLYTKL</sequence>
<reference evidence="1 2" key="1">
    <citation type="journal article" date="2018" name="Nat. Genet.">
        <title>Extensive intraspecific gene order and gene structural variations between Mo17 and other maize genomes.</title>
        <authorList>
            <person name="Sun S."/>
            <person name="Zhou Y."/>
            <person name="Chen J."/>
            <person name="Shi J."/>
            <person name="Zhao H."/>
            <person name="Zhao H."/>
            <person name="Song W."/>
            <person name="Zhang M."/>
            <person name="Cui Y."/>
            <person name="Dong X."/>
            <person name="Liu H."/>
            <person name="Ma X."/>
            <person name="Jiao Y."/>
            <person name="Wang B."/>
            <person name="Wei X."/>
            <person name="Stein J.C."/>
            <person name="Glaubitz J.C."/>
            <person name="Lu F."/>
            <person name="Yu G."/>
            <person name="Liang C."/>
            <person name="Fengler K."/>
            <person name="Li B."/>
            <person name="Rafalski A."/>
            <person name="Schnable P.S."/>
            <person name="Ware D.H."/>
            <person name="Buckler E.S."/>
            <person name="Lai J."/>
        </authorList>
    </citation>
    <scope>NUCLEOTIDE SEQUENCE [LARGE SCALE GENOMIC DNA]</scope>
    <source>
        <strain evidence="2">cv. Missouri 17</strain>
        <tissue evidence="1">Seedling</tissue>
    </source>
</reference>
<accession>A0A3L6FP74</accession>
<protein>
    <submittedName>
        <fullName evidence="1">Uncharacterized protein</fullName>
    </submittedName>
</protein>